<evidence type="ECO:0000313" key="2">
    <source>
        <dbReference type="Proteomes" id="UP001183202"/>
    </source>
</evidence>
<dbReference type="RefSeq" id="WP_311560384.1">
    <property type="nucleotide sequence ID" value="NZ_JAVREJ010000050.1"/>
</dbReference>
<dbReference type="EMBL" id="JAVREJ010000050">
    <property type="protein sequence ID" value="MDT0353874.1"/>
    <property type="molecule type" value="Genomic_DNA"/>
</dbReference>
<protein>
    <submittedName>
        <fullName evidence="1">Uncharacterized protein</fullName>
    </submittedName>
</protein>
<evidence type="ECO:0000313" key="1">
    <source>
        <dbReference type="EMBL" id="MDT0353874.1"/>
    </source>
</evidence>
<sequence length="173" mass="18809">MREAVVGRLFPATMSSPFGIVGRAGDEVRFEEFDYHSQVWGFAVHRVARGLYRSGFPILARELNARVMRQARDGLLPENVGGGTEPELVYCPHLLRVSRLAADGRPTVTVKERPPAPYAAWTAAAVVAIDADASADQVAEPSETAFERQVLNAQPGGHRAYQGTASLRWPPGV</sequence>
<reference evidence="2" key="1">
    <citation type="submission" date="2023-07" db="EMBL/GenBank/DDBJ databases">
        <title>30 novel species of actinomycetes from the DSMZ collection.</title>
        <authorList>
            <person name="Nouioui I."/>
        </authorList>
    </citation>
    <scope>NUCLEOTIDE SEQUENCE [LARGE SCALE GENOMIC DNA]</scope>
    <source>
        <strain evidence="2">DSM 45834</strain>
    </source>
</reference>
<gene>
    <name evidence="1" type="ORF">RM445_30750</name>
</gene>
<keyword evidence="2" id="KW-1185">Reference proteome</keyword>
<organism evidence="1 2">
    <name type="scientific">Pseudonocardia charpentierae</name>
    <dbReference type="NCBI Taxonomy" id="3075545"/>
    <lineage>
        <taxon>Bacteria</taxon>
        <taxon>Bacillati</taxon>
        <taxon>Actinomycetota</taxon>
        <taxon>Actinomycetes</taxon>
        <taxon>Pseudonocardiales</taxon>
        <taxon>Pseudonocardiaceae</taxon>
        <taxon>Pseudonocardia</taxon>
    </lineage>
</organism>
<accession>A0ABU2NMJ8</accession>
<name>A0ABU2NMJ8_9PSEU</name>
<proteinExistence type="predicted"/>
<dbReference type="Proteomes" id="UP001183202">
    <property type="component" value="Unassembled WGS sequence"/>
</dbReference>
<comment type="caution">
    <text evidence="1">The sequence shown here is derived from an EMBL/GenBank/DDBJ whole genome shotgun (WGS) entry which is preliminary data.</text>
</comment>